<gene>
    <name evidence="4" type="ORF">GNZ18_34075</name>
</gene>
<dbReference type="InterPro" id="IPR000073">
    <property type="entry name" value="AB_hydrolase_1"/>
</dbReference>
<dbReference type="RefSeq" id="WP_156220763.1">
    <property type="nucleotide sequence ID" value="NZ_WOFH01000015.1"/>
</dbReference>
<protein>
    <submittedName>
        <fullName evidence="4">Alpha/beta fold hydrolase</fullName>
    </submittedName>
</protein>
<proteinExistence type="predicted"/>
<dbReference type="Proteomes" id="UP000432015">
    <property type="component" value="Unassembled WGS sequence"/>
</dbReference>
<dbReference type="SUPFAM" id="SSF53474">
    <property type="entry name" value="alpha/beta-Hydrolases"/>
    <property type="match status" value="1"/>
</dbReference>
<dbReference type="PRINTS" id="PR00111">
    <property type="entry name" value="ABHYDROLASE"/>
</dbReference>
<dbReference type="InterPro" id="IPR029058">
    <property type="entry name" value="AB_hydrolase_fold"/>
</dbReference>
<dbReference type="Gene3D" id="3.40.50.1820">
    <property type="entry name" value="alpha/beta hydrolase"/>
    <property type="match status" value="1"/>
</dbReference>
<dbReference type="EMBL" id="WOFH01000015">
    <property type="protein sequence ID" value="MUN41581.1"/>
    <property type="molecule type" value="Genomic_DNA"/>
</dbReference>
<feature type="domain" description="AB hydrolase-1" evidence="3">
    <location>
        <begin position="26"/>
        <end position="151"/>
    </location>
</feature>
<dbReference type="AlphaFoldDB" id="A0A7K1LAX0"/>
<dbReference type="PANTHER" id="PTHR43329">
    <property type="entry name" value="EPOXIDE HYDROLASE"/>
    <property type="match status" value="1"/>
</dbReference>
<dbReference type="PRINTS" id="PR00412">
    <property type="entry name" value="EPOXHYDRLASE"/>
</dbReference>
<organism evidence="4 5">
    <name type="scientific">Actinomadura litoris</name>
    <dbReference type="NCBI Taxonomy" id="2678616"/>
    <lineage>
        <taxon>Bacteria</taxon>
        <taxon>Bacillati</taxon>
        <taxon>Actinomycetota</taxon>
        <taxon>Actinomycetes</taxon>
        <taxon>Streptosporangiales</taxon>
        <taxon>Thermomonosporaceae</taxon>
        <taxon>Actinomadura</taxon>
    </lineage>
</organism>
<evidence type="ECO:0000256" key="1">
    <source>
        <dbReference type="ARBA" id="ARBA00022801"/>
    </source>
</evidence>
<keyword evidence="5" id="KW-1185">Reference proteome</keyword>
<evidence type="ECO:0000313" key="5">
    <source>
        <dbReference type="Proteomes" id="UP000432015"/>
    </source>
</evidence>
<evidence type="ECO:0000313" key="4">
    <source>
        <dbReference type="EMBL" id="MUN41581.1"/>
    </source>
</evidence>
<keyword evidence="1 4" id="KW-0378">Hydrolase</keyword>
<dbReference type="Pfam" id="PF00561">
    <property type="entry name" value="Abhydrolase_1"/>
    <property type="match status" value="1"/>
</dbReference>
<comment type="caution">
    <text evidence="4">The sequence shown here is derived from an EMBL/GenBank/DDBJ whole genome shotgun (WGS) entry which is preliminary data.</text>
</comment>
<evidence type="ECO:0000259" key="3">
    <source>
        <dbReference type="Pfam" id="PF00561"/>
    </source>
</evidence>
<evidence type="ECO:0000256" key="2">
    <source>
        <dbReference type="SAM" id="MobiDB-lite"/>
    </source>
</evidence>
<feature type="region of interest" description="Disordered" evidence="2">
    <location>
        <begin position="210"/>
        <end position="236"/>
    </location>
</feature>
<reference evidence="4 5" key="1">
    <citation type="submission" date="2019-11" db="EMBL/GenBank/DDBJ databases">
        <authorList>
            <person name="Cao P."/>
        </authorList>
    </citation>
    <scope>NUCLEOTIDE SEQUENCE [LARGE SCALE GENOMIC DNA]</scope>
    <source>
        <strain evidence="4 5">NEAU-AAG5</strain>
    </source>
</reference>
<feature type="compositionally biased region" description="Basic and acidic residues" evidence="2">
    <location>
        <begin position="268"/>
        <end position="278"/>
    </location>
</feature>
<feature type="region of interest" description="Disordered" evidence="2">
    <location>
        <begin position="248"/>
        <end position="281"/>
    </location>
</feature>
<dbReference type="GO" id="GO:0016787">
    <property type="term" value="F:hydrolase activity"/>
    <property type="evidence" value="ECO:0007669"/>
    <property type="project" value="UniProtKB-KW"/>
</dbReference>
<sequence>MPQITQHTVTVNGIAMHVTEAGEGSAVVPLHGFPELAYSWRHQMAALAEAGYRAIAPDIRGHGRTDAPVGVEAYGMRTMMADITALMDALEVSEAAMVGHDQGALLAWALAEAHPERVRAIIALGVPYHPKPPMPLTQMLAEHNPGRFNVVNYFQQPRVPEQELEADVRATLLRVFAAQSGDAEPDLVPRWLTGTPAGAGFLDALPMLPLDQGAGPSRRRGPRPILHRRGLHPCHDAGPRAAVLLRQGEPQGHRRPAQRPQRATAQERAQDERGDPYLDQRCGVLVPRQTSFI</sequence>
<dbReference type="InterPro" id="IPR000639">
    <property type="entry name" value="Epox_hydrolase-like"/>
</dbReference>
<name>A0A7K1LAX0_9ACTN</name>
<accession>A0A7K1LAX0</accession>
<feature type="compositionally biased region" description="Basic residues" evidence="2">
    <location>
        <begin position="217"/>
        <end position="232"/>
    </location>
</feature>
<feature type="compositionally biased region" description="Low complexity" evidence="2">
    <location>
        <begin position="258"/>
        <end position="267"/>
    </location>
</feature>